<name>A0A553I7Z8_9PEZI</name>
<dbReference type="AlphaFoldDB" id="A0A553I7Z8"/>
<dbReference type="EMBL" id="VFLP01000011">
    <property type="protein sequence ID" value="TRX96326.1"/>
    <property type="molecule type" value="Genomic_DNA"/>
</dbReference>
<accession>A0A553I7Z8</accession>
<dbReference type="OrthoDB" id="674604at2759"/>
<keyword evidence="2" id="KW-1185">Reference proteome</keyword>
<proteinExistence type="predicted"/>
<organism evidence="1 2">
    <name type="scientific">Xylaria flabelliformis</name>
    <dbReference type="NCBI Taxonomy" id="2512241"/>
    <lineage>
        <taxon>Eukaryota</taxon>
        <taxon>Fungi</taxon>
        <taxon>Dikarya</taxon>
        <taxon>Ascomycota</taxon>
        <taxon>Pezizomycotina</taxon>
        <taxon>Sordariomycetes</taxon>
        <taxon>Xylariomycetidae</taxon>
        <taxon>Xylariales</taxon>
        <taxon>Xylariaceae</taxon>
        <taxon>Xylaria</taxon>
    </lineage>
</organism>
<gene>
    <name evidence="1" type="ORF">FHL15_002598</name>
</gene>
<sequence>MPISYGEGAKKAFQRLETEILNTSFDQFIFVWRGPYASSGLLANSPSDFASTLTLRLCAPANLAPTTMTNIGFHARLLLCKQPEEGPDYINHPLAAAQTGMPSDANRRLAAIQCDILSNYGGMIAKNLVVLDRGILDECEWEDALVLQDDQYILWKKRGFVLCSVAETNVAIINSF</sequence>
<evidence type="ECO:0000313" key="1">
    <source>
        <dbReference type="EMBL" id="TRX96326.1"/>
    </source>
</evidence>
<dbReference type="Proteomes" id="UP000319160">
    <property type="component" value="Unassembled WGS sequence"/>
</dbReference>
<reference evidence="2" key="1">
    <citation type="submission" date="2019-06" db="EMBL/GenBank/DDBJ databases">
        <title>Draft genome sequence of the griseofulvin-producing fungus Xylaria cubensis strain G536.</title>
        <authorList>
            <person name="Mead M.E."/>
            <person name="Raja H.A."/>
            <person name="Steenwyk J.L."/>
            <person name="Knowles S.L."/>
            <person name="Oberlies N.H."/>
            <person name="Rokas A."/>
        </authorList>
    </citation>
    <scope>NUCLEOTIDE SEQUENCE [LARGE SCALE GENOMIC DNA]</scope>
    <source>
        <strain evidence="2">G536</strain>
    </source>
</reference>
<dbReference type="STRING" id="2512241.A0A553I7Z8"/>
<protein>
    <submittedName>
        <fullName evidence="1">Uncharacterized protein</fullName>
    </submittedName>
</protein>
<evidence type="ECO:0000313" key="2">
    <source>
        <dbReference type="Proteomes" id="UP000319160"/>
    </source>
</evidence>
<comment type="caution">
    <text evidence="1">The sequence shown here is derived from an EMBL/GenBank/DDBJ whole genome shotgun (WGS) entry which is preliminary data.</text>
</comment>